<gene>
    <name evidence="7" type="ORF">COY90_01955</name>
</gene>
<feature type="transmembrane region" description="Helical" evidence="5">
    <location>
        <begin position="194"/>
        <end position="227"/>
    </location>
</feature>
<keyword evidence="4 5" id="KW-0472">Membrane</keyword>
<protein>
    <recommendedName>
        <fullName evidence="6">O-antigen ligase-related domain-containing protein</fullName>
    </recommendedName>
</protein>
<accession>A0A2M7QDB6</accession>
<feature type="transmembrane region" description="Helical" evidence="5">
    <location>
        <begin position="56"/>
        <end position="73"/>
    </location>
</feature>
<feature type="transmembrane region" description="Helical" evidence="5">
    <location>
        <begin position="93"/>
        <end position="112"/>
    </location>
</feature>
<evidence type="ECO:0000256" key="3">
    <source>
        <dbReference type="ARBA" id="ARBA00022989"/>
    </source>
</evidence>
<dbReference type="PANTHER" id="PTHR37422">
    <property type="entry name" value="TEICHURONIC ACID BIOSYNTHESIS PROTEIN TUAE"/>
    <property type="match status" value="1"/>
</dbReference>
<evidence type="ECO:0000256" key="5">
    <source>
        <dbReference type="SAM" id="Phobius"/>
    </source>
</evidence>
<feature type="transmembrane region" description="Helical" evidence="5">
    <location>
        <begin position="331"/>
        <end position="358"/>
    </location>
</feature>
<dbReference type="GO" id="GO:0016020">
    <property type="term" value="C:membrane"/>
    <property type="evidence" value="ECO:0007669"/>
    <property type="project" value="UniProtKB-SubCell"/>
</dbReference>
<feature type="transmembrane region" description="Helical" evidence="5">
    <location>
        <begin position="124"/>
        <end position="142"/>
    </location>
</feature>
<evidence type="ECO:0000313" key="8">
    <source>
        <dbReference type="Proteomes" id="UP000230108"/>
    </source>
</evidence>
<dbReference type="Proteomes" id="UP000230108">
    <property type="component" value="Unassembled WGS sequence"/>
</dbReference>
<proteinExistence type="predicted"/>
<feature type="domain" description="O-antigen ligase-related" evidence="6">
    <location>
        <begin position="200"/>
        <end position="335"/>
    </location>
</feature>
<evidence type="ECO:0000256" key="1">
    <source>
        <dbReference type="ARBA" id="ARBA00004141"/>
    </source>
</evidence>
<dbReference type="InterPro" id="IPR051533">
    <property type="entry name" value="WaaL-like"/>
</dbReference>
<organism evidence="7 8">
    <name type="scientific">Candidatus Roizmanbacteria bacterium CG_4_10_14_0_8_um_filter_39_9</name>
    <dbReference type="NCBI Taxonomy" id="1974829"/>
    <lineage>
        <taxon>Bacteria</taxon>
        <taxon>Candidatus Roizmaniibacteriota</taxon>
    </lineage>
</organism>
<keyword evidence="2 5" id="KW-0812">Transmembrane</keyword>
<evidence type="ECO:0000256" key="4">
    <source>
        <dbReference type="ARBA" id="ARBA00023136"/>
    </source>
</evidence>
<evidence type="ECO:0000259" key="6">
    <source>
        <dbReference type="Pfam" id="PF04932"/>
    </source>
</evidence>
<evidence type="ECO:0000313" key="7">
    <source>
        <dbReference type="EMBL" id="PIY69209.1"/>
    </source>
</evidence>
<comment type="caution">
    <text evidence="7">The sequence shown here is derived from an EMBL/GenBank/DDBJ whole genome shotgun (WGS) entry which is preliminary data.</text>
</comment>
<feature type="transmembrane region" description="Helical" evidence="5">
    <location>
        <begin position="233"/>
        <end position="250"/>
    </location>
</feature>
<keyword evidence="3 5" id="KW-1133">Transmembrane helix</keyword>
<reference evidence="8" key="1">
    <citation type="submission" date="2017-09" db="EMBL/GenBank/DDBJ databases">
        <title>Depth-based differentiation of microbial function through sediment-hosted aquifers and enrichment of novel symbionts in the deep terrestrial subsurface.</title>
        <authorList>
            <person name="Probst A.J."/>
            <person name="Ladd B."/>
            <person name="Jarett J.K."/>
            <person name="Geller-Mcgrath D.E."/>
            <person name="Sieber C.M.K."/>
            <person name="Emerson J.B."/>
            <person name="Anantharaman K."/>
            <person name="Thomas B.C."/>
            <person name="Malmstrom R."/>
            <person name="Stieglmeier M."/>
            <person name="Klingl A."/>
            <person name="Woyke T."/>
            <person name="Ryan C.M."/>
            <person name="Banfield J.F."/>
        </authorList>
    </citation>
    <scope>NUCLEOTIDE SEQUENCE [LARGE SCALE GENOMIC DNA]</scope>
</reference>
<sequence>MIILFLYYASTFLFLLGQLGRMSFLNQHINMYFYEIPFVFLLVGLFFKYKFEPLRYFAKVTIPLGIFSFFMLFGLQLNSNLYQPLENAVALLYYFRLLTYLFSIPYIIYYFMTEVRSVRHLQRGIMIISCITIISAFIQYTLYPNLRNLLYLGWDPHLYRVFGVYFEPYLAAAAFGLFFYYLLELHSSHNIFKYIKYALIGLSSVLLGLTFSRIAYIAFAIVTVLYLVLKKKWLYMGLFLIMFGVVIALIPKPEGVGINLLRTFSIFTRIDNAKQGVDIWRKNPYFGVGYNRVGFARGENRTDIYTEASHAASSFHSSFITILAATGGIGFLLFLFVLYSLFSLSFLSGILLVFISLISFGDNALLHPFILFLLMQFIAASYVSHPLHK</sequence>
<dbReference type="PANTHER" id="PTHR37422:SF13">
    <property type="entry name" value="LIPOPOLYSACCHARIDE BIOSYNTHESIS PROTEIN PA4999-RELATED"/>
    <property type="match status" value="1"/>
</dbReference>
<dbReference type="Pfam" id="PF04932">
    <property type="entry name" value="Wzy_C"/>
    <property type="match status" value="1"/>
</dbReference>
<dbReference type="EMBL" id="PFLF01000043">
    <property type="protein sequence ID" value="PIY69209.1"/>
    <property type="molecule type" value="Genomic_DNA"/>
</dbReference>
<evidence type="ECO:0000256" key="2">
    <source>
        <dbReference type="ARBA" id="ARBA00022692"/>
    </source>
</evidence>
<dbReference type="AlphaFoldDB" id="A0A2M7QDB6"/>
<dbReference type="InterPro" id="IPR007016">
    <property type="entry name" value="O-antigen_ligase-rel_domated"/>
</dbReference>
<name>A0A2M7QDB6_9BACT</name>
<feature type="transmembrane region" description="Helical" evidence="5">
    <location>
        <begin position="364"/>
        <end position="383"/>
    </location>
</feature>
<feature type="transmembrane region" description="Helical" evidence="5">
    <location>
        <begin position="162"/>
        <end position="182"/>
    </location>
</feature>
<feature type="transmembrane region" description="Helical" evidence="5">
    <location>
        <begin position="31"/>
        <end position="49"/>
    </location>
</feature>
<comment type="subcellular location">
    <subcellularLocation>
        <location evidence="1">Membrane</location>
        <topology evidence="1">Multi-pass membrane protein</topology>
    </subcellularLocation>
</comment>